<keyword evidence="1" id="KW-0175">Coiled coil</keyword>
<sequence>MASLDDAPEPLEAGVQRSSSLELEEEDKEELLDEELWRARKAEYEAQIVGLEEEQATLRDAWSDIVRDNLSTVDDLKRTLAGRAKLRDEARATRDALVAKLETQQNHLVAELAAAKLRVAELSDARDRAHHDLGALAKSPTKRSASRAKPPTATSLQRRASEE</sequence>
<dbReference type="Proteomes" id="UP000002729">
    <property type="component" value="Unassembled WGS sequence"/>
</dbReference>
<evidence type="ECO:0000313" key="4">
    <source>
        <dbReference type="Proteomes" id="UP000002729"/>
    </source>
</evidence>
<evidence type="ECO:0000256" key="1">
    <source>
        <dbReference type="SAM" id="Coils"/>
    </source>
</evidence>
<dbReference type="OrthoDB" id="10519071at2759"/>
<organism evidence="4">
    <name type="scientific">Aureococcus anophagefferens</name>
    <name type="common">Harmful bloom alga</name>
    <dbReference type="NCBI Taxonomy" id="44056"/>
    <lineage>
        <taxon>Eukaryota</taxon>
        <taxon>Sar</taxon>
        <taxon>Stramenopiles</taxon>
        <taxon>Ochrophyta</taxon>
        <taxon>Pelagophyceae</taxon>
        <taxon>Pelagomonadales</taxon>
        <taxon>Pelagomonadaceae</taxon>
        <taxon>Aureococcus</taxon>
    </lineage>
</organism>
<accession>F0YJG8</accession>
<dbReference type="EMBL" id="GL833147">
    <property type="protein sequence ID" value="EGB04780.1"/>
    <property type="molecule type" value="Genomic_DNA"/>
</dbReference>
<proteinExistence type="predicted"/>
<feature type="coiled-coil region" evidence="1">
    <location>
        <begin position="34"/>
        <end position="61"/>
    </location>
</feature>
<dbReference type="AlphaFoldDB" id="F0YJG8"/>
<evidence type="ECO:0000313" key="3">
    <source>
        <dbReference type="EMBL" id="EGB04780.1"/>
    </source>
</evidence>
<reference evidence="3 4" key="1">
    <citation type="journal article" date="2011" name="Proc. Natl. Acad. Sci. U.S.A.">
        <title>Niche of harmful alga Aureococcus anophagefferens revealed through ecogenomics.</title>
        <authorList>
            <person name="Gobler C.J."/>
            <person name="Berry D.L."/>
            <person name="Dyhrman S.T."/>
            <person name="Wilhelm S.W."/>
            <person name="Salamov A."/>
            <person name="Lobanov A.V."/>
            <person name="Zhang Y."/>
            <person name="Collier J.L."/>
            <person name="Wurch L.L."/>
            <person name="Kustka A.B."/>
            <person name="Dill B.D."/>
            <person name="Shah M."/>
            <person name="VerBerkmoes N.C."/>
            <person name="Kuo A."/>
            <person name="Terry A."/>
            <person name="Pangilinan J."/>
            <person name="Lindquist E.A."/>
            <person name="Lucas S."/>
            <person name="Paulsen I.T."/>
            <person name="Hattenrath-Lehmann T.K."/>
            <person name="Talmage S.C."/>
            <person name="Walker E.A."/>
            <person name="Koch F."/>
            <person name="Burson A.M."/>
            <person name="Marcoval M.A."/>
            <person name="Tang Y.Z."/>
            <person name="Lecleir G.R."/>
            <person name="Coyne K.J."/>
            <person name="Berg G.M."/>
            <person name="Bertrand E.M."/>
            <person name="Saito M.A."/>
            <person name="Gladyshev V.N."/>
            <person name="Grigoriev I.V."/>
        </authorList>
    </citation>
    <scope>NUCLEOTIDE SEQUENCE [LARGE SCALE GENOMIC DNA]</scope>
    <source>
        <strain evidence="4">CCMP 1984</strain>
    </source>
</reference>
<keyword evidence="4" id="KW-1185">Reference proteome</keyword>
<name>F0YJG8_AURAN</name>
<dbReference type="RefSeq" id="XP_009040516.1">
    <property type="nucleotide sequence ID" value="XM_009042268.1"/>
</dbReference>
<feature type="region of interest" description="Disordered" evidence="2">
    <location>
        <begin position="1"/>
        <end position="28"/>
    </location>
</feature>
<evidence type="ECO:0000256" key="2">
    <source>
        <dbReference type="SAM" id="MobiDB-lite"/>
    </source>
</evidence>
<dbReference type="KEGG" id="aaf:AURANDRAFT_66969"/>
<protein>
    <submittedName>
        <fullName evidence="3">Uncharacterized protein</fullName>
    </submittedName>
</protein>
<feature type="region of interest" description="Disordered" evidence="2">
    <location>
        <begin position="130"/>
        <end position="163"/>
    </location>
</feature>
<dbReference type="InParanoid" id="F0YJG8"/>
<feature type="non-terminal residue" evidence="3">
    <location>
        <position position="163"/>
    </location>
</feature>
<dbReference type="GeneID" id="20226022"/>
<gene>
    <name evidence="3" type="ORF">AURANDRAFT_66969</name>
</gene>
<feature type="compositionally biased region" description="Polar residues" evidence="2">
    <location>
        <begin position="152"/>
        <end position="163"/>
    </location>
</feature>